<gene>
    <name evidence="2" type="ordered locus">Acav_1049</name>
</gene>
<dbReference type="EMBL" id="CP002521">
    <property type="protein sequence ID" value="ADX44971.1"/>
    <property type="molecule type" value="Genomic_DNA"/>
</dbReference>
<dbReference type="KEGG" id="aaa:Acav_1049"/>
<dbReference type="Proteomes" id="UP000002482">
    <property type="component" value="Chromosome"/>
</dbReference>
<keyword evidence="1" id="KW-0472">Membrane</keyword>
<evidence type="ECO:0000256" key="1">
    <source>
        <dbReference type="SAM" id="Phobius"/>
    </source>
</evidence>
<evidence type="ECO:0000313" key="2">
    <source>
        <dbReference type="EMBL" id="ADX44971.1"/>
    </source>
</evidence>
<protein>
    <submittedName>
        <fullName evidence="2">Uncharacterized protein</fullName>
    </submittedName>
</protein>
<keyword evidence="3" id="KW-1185">Reference proteome</keyword>
<proteinExistence type="predicted"/>
<name>F0QBA9_PARA1</name>
<evidence type="ECO:0000313" key="3">
    <source>
        <dbReference type="Proteomes" id="UP000002482"/>
    </source>
</evidence>
<organism evidence="2 3">
    <name type="scientific">Paracidovorax avenae (strain ATCC 19860 / DSM 7227 / CCUG 15838 / JCM 20985 / LMG 2117 / NCPPB 1011)</name>
    <name type="common">Acidovorax avenae</name>
    <dbReference type="NCBI Taxonomy" id="643561"/>
    <lineage>
        <taxon>Bacteria</taxon>
        <taxon>Pseudomonadati</taxon>
        <taxon>Pseudomonadota</taxon>
        <taxon>Betaproteobacteria</taxon>
        <taxon>Burkholderiales</taxon>
        <taxon>Comamonadaceae</taxon>
        <taxon>Paracidovorax</taxon>
    </lineage>
</organism>
<keyword evidence="1" id="KW-0812">Transmembrane</keyword>
<accession>F0QBA9</accession>
<feature type="transmembrane region" description="Helical" evidence="1">
    <location>
        <begin position="12"/>
        <end position="28"/>
    </location>
</feature>
<keyword evidence="1" id="KW-1133">Transmembrane helix</keyword>
<reference evidence="2" key="1">
    <citation type="submission" date="2011-02" db="EMBL/GenBank/DDBJ databases">
        <title>Complete sequence of Acidovorax avenae subsp. avenae ATCC 19860.</title>
        <authorList>
            <consortium name="US DOE Joint Genome Institute"/>
            <person name="Lucas S."/>
            <person name="Copeland A."/>
            <person name="Lapidus A."/>
            <person name="Cheng J.-F."/>
            <person name="Goodwin L."/>
            <person name="Pitluck S."/>
            <person name="Chertkov O."/>
            <person name="Held B."/>
            <person name="Detter J.C."/>
            <person name="Han C."/>
            <person name="Tapia R."/>
            <person name="Land M."/>
            <person name="Hauser L."/>
            <person name="Kyrpides N."/>
            <person name="Ivanova N."/>
            <person name="Ovchinnikova G."/>
            <person name="Pagani I."/>
            <person name="Gordon S."/>
            <person name="Woyke T."/>
        </authorList>
    </citation>
    <scope>NUCLEOTIDE SEQUENCE</scope>
    <source>
        <strain evidence="2">ATCC 19860</strain>
    </source>
</reference>
<sequence>MTNIHRYWKRIKWLTIGASLLGVIWYLGTPKYDRSHYSPRHLYRLDYYEASWLQKLVHRDMRYPHVIRLYRVDPKTLLGESDVVDLWINGQIYWYLYPPMNKVRVGRDVVFENIPPECTDCPPLPDSAVMP</sequence>
<dbReference type="HOGENOM" id="CLU_136677_0_0_4"/>
<dbReference type="AlphaFoldDB" id="F0QBA9"/>